<dbReference type="Proteomes" id="UP001235939">
    <property type="component" value="Chromosome 01"/>
</dbReference>
<evidence type="ECO:0000256" key="6">
    <source>
        <dbReference type="PROSITE-ProRule" id="PRU00782"/>
    </source>
</evidence>
<organism evidence="9 10">
    <name type="scientific">Cordylochernes scorpioides</name>
    <dbReference type="NCBI Taxonomy" id="51811"/>
    <lineage>
        <taxon>Eukaryota</taxon>
        <taxon>Metazoa</taxon>
        <taxon>Ecdysozoa</taxon>
        <taxon>Arthropoda</taxon>
        <taxon>Chelicerata</taxon>
        <taxon>Arachnida</taxon>
        <taxon>Pseudoscorpiones</taxon>
        <taxon>Cheliferoidea</taxon>
        <taxon>Chernetidae</taxon>
        <taxon>Cordylochernes</taxon>
    </lineage>
</organism>
<keyword evidence="5 6" id="KW-0009">Actin-binding</keyword>
<dbReference type="Gene3D" id="3.40.850.10">
    <property type="entry name" value="Kinesin motor domain"/>
    <property type="match status" value="1"/>
</dbReference>
<feature type="region of interest" description="Disordered" evidence="7">
    <location>
        <begin position="163"/>
        <end position="182"/>
    </location>
</feature>
<keyword evidence="1" id="KW-0547">Nucleotide-binding</keyword>
<evidence type="ECO:0000313" key="9">
    <source>
        <dbReference type="EMBL" id="UYV60905.1"/>
    </source>
</evidence>
<dbReference type="Gene3D" id="6.20.240.20">
    <property type="match status" value="1"/>
</dbReference>
<sequence>MQRQDGSGRPRATTEREDRAIVRMAVAAPESTLSTIQRVTGTQVSKMTINRRLRERNLRARRLLRCLPLTPVHRQVRLQWCRERSTWNCADWGRIVFSDESRFLLCPDDRRKRVWRRPGQRVDPGLTVEHHTGPQQGVMVWGAISFDSRTPLVDIPGTLTAQRERELGQSSTTHTGSGRPSATASIYLTTHARTSRLWSLIVEPHYIRCIKPNEVKSPILFDAERVRHQICYLGLVENVQVRRAGFAYRETYSRFLRRYKMTSKYTWPNFVGAERVGCQVVVESHQLERDVEYGHTKIFVRSPRTIGQLEAARAALIPGIVVFLQKLWRGTMARVRYRKLLALLTIMKYYRKYKLRHYISSLQHTFSPDLAPSDYFHFGLLKKELKGKRFDSDEDVQKVVQDFFHTLPKSAYKEGIYKLPERWRRCIESQGDYFE</sequence>
<keyword evidence="3 6" id="KW-0518">Myosin</keyword>
<dbReference type="Pfam" id="PF00063">
    <property type="entry name" value="Myosin_head"/>
    <property type="match status" value="1"/>
</dbReference>
<keyword evidence="10" id="KW-1185">Reference proteome</keyword>
<dbReference type="Gene3D" id="3.30.420.10">
    <property type="entry name" value="Ribonuclease H-like superfamily/Ribonuclease H"/>
    <property type="match status" value="2"/>
</dbReference>
<dbReference type="InterPro" id="IPR027417">
    <property type="entry name" value="P-loop_NTPase"/>
</dbReference>
<feature type="domain" description="Myosin motor" evidence="8">
    <location>
        <begin position="1"/>
        <end position="314"/>
    </location>
</feature>
<evidence type="ECO:0000256" key="3">
    <source>
        <dbReference type="ARBA" id="ARBA00023123"/>
    </source>
</evidence>
<dbReference type="InterPro" id="IPR002492">
    <property type="entry name" value="Transposase_Tc1-like"/>
</dbReference>
<feature type="compositionally biased region" description="Polar residues" evidence="7">
    <location>
        <begin position="168"/>
        <end position="182"/>
    </location>
</feature>
<dbReference type="Pfam" id="PF01498">
    <property type="entry name" value="HTH_Tnp_Tc3_2"/>
    <property type="match status" value="1"/>
</dbReference>
<dbReference type="InterPro" id="IPR036961">
    <property type="entry name" value="Kinesin_motor_dom_sf"/>
</dbReference>
<evidence type="ECO:0000256" key="4">
    <source>
        <dbReference type="ARBA" id="ARBA00023175"/>
    </source>
</evidence>
<reference evidence="9 10" key="1">
    <citation type="submission" date="2022-01" db="EMBL/GenBank/DDBJ databases">
        <title>A chromosomal length assembly of Cordylochernes scorpioides.</title>
        <authorList>
            <person name="Zeh D."/>
            <person name="Zeh J."/>
        </authorList>
    </citation>
    <scope>NUCLEOTIDE SEQUENCE [LARGE SCALE GENOMIC DNA]</scope>
    <source>
        <strain evidence="9">IN4F17</strain>
        <tissue evidence="9">Whole Body</tissue>
    </source>
</reference>
<dbReference type="InterPro" id="IPR036397">
    <property type="entry name" value="RNaseH_sf"/>
</dbReference>
<proteinExistence type="inferred from homology"/>
<dbReference type="PANTHER" id="PTHR13140:SF713">
    <property type="entry name" value="UNCONVENTIONAL MYOSIN ID"/>
    <property type="match status" value="1"/>
</dbReference>
<evidence type="ECO:0000256" key="2">
    <source>
        <dbReference type="ARBA" id="ARBA00022840"/>
    </source>
</evidence>
<dbReference type="SMART" id="SM00242">
    <property type="entry name" value="MYSc"/>
    <property type="match status" value="1"/>
</dbReference>
<evidence type="ECO:0000256" key="7">
    <source>
        <dbReference type="SAM" id="MobiDB-lite"/>
    </source>
</evidence>
<name>A0ABY6JZ55_9ARAC</name>
<dbReference type="PANTHER" id="PTHR13140">
    <property type="entry name" value="MYOSIN"/>
    <property type="match status" value="1"/>
</dbReference>
<accession>A0ABY6JZ55</accession>
<evidence type="ECO:0000256" key="1">
    <source>
        <dbReference type="ARBA" id="ARBA00022741"/>
    </source>
</evidence>
<dbReference type="EMBL" id="CP092863">
    <property type="protein sequence ID" value="UYV60905.1"/>
    <property type="molecule type" value="Genomic_DNA"/>
</dbReference>
<evidence type="ECO:0000259" key="8">
    <source>
        <dbReference type="PROSITE" id="PS51456"/>
    </source>
</evidence>
<evidence type="ECO:0000313" key="10">
    <source>
        <dbReference type="Proteomes" id="UP001235939"/>
    </source>
</evidence>
<dbReference type="PROSITE" id="PS50096">
    <property type="entry name" value="IQ"/>
    <property type="match status" value="1"/>
</dbReference>
<dbReference type="SUPFAM" id="SSF52540">
    <property type="entry name" value="P-loop containing nucleoside triphosphate hydrolases"/>
    <property type="match status" value="1"/>
</dbReference>
<protein>
    <submittedName>
        <fullName evidence="9">MYO1D</fullName>
    </submittedName>
</protein>
<keyword evidence="2" id="KW-0067">ATP-binding</keyword>
<comment type="caution">
    <text evidence="6">Lacks conserved residue(s) required for the propagation of feature annotation.</text>
</comment>
<gene>
    <name evidence="9" type="ORF">LAZ67_1002745</name>
</gene>
<dbReference type="PROSITE" id="PS51456">
    <property type="entry name" value="MYOSIN_MOTOR"/>
    <property type="match status" value="1"/>
</dbReference>
<evidence type="ECO:0000256" key="5">
    <source>
        <dbReference type="ARBA" id="ARBA00023203"/>
    </source>
</evidence>
<dbReference type="InterPro" id="IPR001609">
    <property type="entry name" value="Myosin_head_motor_dom-like"/>
</dbReference>
<comment type="similarity">
    <text evidence="6">Belongs to the TRAFAC class myosin-kinesin ATPase superfamily. Myosin family.</text>
</comment>
<keyword evidence="4" id="KW-0505">Motor protein</keyword>